<comment type="cofactor">
    <cofactor evidence="1">
        <name>thiamine diphosphate</name>
        <dbReference type="ChEBI" id="CHEBI:58937"/>
    </cofactor>
</comment>
<evidence type="ECO:0000256" key="2">
    <source>
        <dbReference type="ARBA" id="ARBA00006936"/>
    </source>
</evidence>
<reference evidence="6 7" key="1">
    <citation type="journal article" date="2018" name="MBio">
        <title>Comparative Genomics Reveals the Core Gene Toolbox for the Fungus-Insect Symbiosis.</title>
        <authorList>
            <person name="Wang Y."/>
            <person name="Stata M."/>
            <person name="Wang W."/>
            <person name="Stajich J.E."/>
            <person name="White M.M."/>
            <person name="Moncalvo J.M."/>
        </authorList>
    </citation>
    <scope>NUCLEOTIDE SEQUENCE [LARGE SCALE GENOMIC DNA]</scope>
    <source>
        <strain evidence="6 7">AUS-126-30</strain>
    </source>
</reference>
<dbReference type="InterPro" id="IPR001017">
    <property type="entry name" value="DH_E1"/>
</dbReference>
<keyword evidence="7" id="KW-1185">Reference proteome</keyword>
<dbReference type="Gene3D" id="3.40.50.11610">
    <property type="entry name" value="Multifunctional 2-oxoglutarate metabolism enzyme, C-terminal domain"/>
    <property type="match status" value="1"/>
</dbReference>
<dbReference type="PIRSF" id="PIRSF000157">
    <property type="entry name" value="Oxoglu_dh_E1"/>
    <property type="match status" value="1"/>
</dbReference>
<dbReference type="Pfam" id="PF02779">
    <property type="entry name" value="Transket_pyr"/>
    <property type="match status" value="1"/>
</dbReference>
<evidence type="ECO:0000256" key="3">
    <source>
        <dbReference type="ARBA" id="ARBA00023002"/>
    </source>
</evidence>
<dbReference type="InterPro" id="IPR011603">
    <property type="entry name" value="2oxoglutarate_DH_E1"/>
</dbReference>
<dbReference type="SUPFAM" id="SSF52518">
    <property type="entry name" value="Thiamin diphosphate-binding fold (THDP-binding)"/>
    <property type="match status" value="2"/>
</dbReference>
<comment type="similarity">
    <text evidence="2">Belongs to the alpha-ketoglutarate dehydrogenase family.</text>
</comment>
<feature type="domain" description="Transketolase-like pyrimidine-binding" evidence="5">
    <location>
        <begin position="612"/>
        <end position="817"/>
    </location>
</feature>
<name>A0A2U1J0M7_SMIAN</name>
<dbReference type="InterPro" id="IPR005475">
    <property type="entry name" value="Transketolase-like_Pyr-bd"/>
</dbReference>
<keyword evidence="4" id="KW-0786">Thiamine pyrophosphate</keyword>
<dbReference type="GO" id="GO:0030976">
    <property type="term" value="F:thiamine pyrophosphate binding"/>
    <property type="evidence" value="ECO:0007669"/>
    <property type="project" value="InterPro"/>
</dbReference>
<dbReference type="CDD" id="cd02016">
    <property type="entry name" value="TPP_E1_OGDC_like"/>
    <property type="match status" value="1"/>
</dbReference>
<keyword evidence="3" id="KW-0560">Oxidoreductase</keyword>
<dbReference type="InterPro" id="IPR031717">
    <property type="entry name" value="ODO-1/KGD_C"/>
</dbReference>
<organism evidence="6 7">
    <name type="scientific">Smittium angustum</name>
    <dbReference type="NCBI Taxonomy" id="133377"/>
    <lineage>
        <taxon>Eukaryota</taxon>
        <taxon>Fungi</taxon>
        <taxon>Fungi incertae sedis</taxon>
        <taxon>Zoopagomycota</taxon>
        <taxon>Kickxellomycotina</taxon>
        <taxon>Harpellomycetes</taxon>
        <taxon>Harpellales</taxon>
        <taxon>Legeriomycetaceae</taxon>
        <taxon>Smittium</taxon>
    </lineage>
</organism>
<dbReference type="NCBIfam" id="TIGR00239">
    <property type="entry name" value="2oxo_dh_E1"/>
    <property type="match status" value="1"/>
</dbReference>
<dbReference type="PANTHER" id="PTHR23152:SF4">
    <property type="entry name" value="2-OXOADIPATE DEHYDROGENASE COMPLEX COMPONENT E1"/>
    <property type="match status" value="1"/>
</dbReference>
<dbReference type="Gene3D" id="1.10.287.1150">
    <property type="entry name" value="TPP helical domain"/>
    <property type="match status" value="1"/>
</dbReference>
<dbReference type="GO" id="GO:0006091">
    <property type="term" value="P:generation of precursor metabolites and energy"/>
    <property type="evidence" value="ECO:0007669"/>
    <property type="project" value="UniProtKB-ARBA"/>
</dbReference>
<accession>A0A2U1J0M7</accession>
<dbReference type="InterPro" id="IPR029061">
    <property type="entry name" value="THDP-binding"/>
</dbReference>
<dbReference type="SMART" id="SM00861">
    <property type="entry name" value="Transket_pyr"/>
    <property type="match status" value="1"/>
</dbReference>
<evidence type="ECO:0000256" key="1">
    <source>
        <dbReference type="ARBA" id="ARBA00001964"/>
    </source>
</evidence>
<dbReference type="AlphaFoldDB" id="A0A2U1J0M7"/>
<comment type="caution">
    <text evidence="6">The sequence shown here is derived from an EMBL/GenBank/DDBJ whole genome shotgun (WGS) entry which is preliminary data.</text>
</comment>
<dbReference type="GO" id="GO:0016624">
    <property type="term" value="F:oxidoreductase activity, acting on the aldehyde or oxo group of donors, disulfide as acceptor"/>
    <property type="evidence" value="ECO:0007669"/>
    <property type="project" value="InterPro"/>
</dbReference>
<dbReference type="PANTHER" id="PTHR23152">
    <property type="entry name" value="2-OXOGLUTARATE DEHYDROGENASE"/>
    <property type="match status" value="1"/>
</dbReference>
<gene>
    <name evidence="6" type="ORF">BB558_005399</name>
</gene>
<dbReference type="NCBIfam" id="NF008907">
    <property type="entry name" value="PRK12270.1"/>
    <property type="match status" value="1"/>
</dbReference>
<proteinExistence type="inferred from homology"/>
<dbReference type="Pfam" id="PF16870">
    <property type="entry name" value="OxoGdeHyase_C"/>
    <property type="match status" value="1"/>
</dbReference>
<dbReference type="InterPro" id="IPR042179">
    <property type="entry name" value="KGD_C_sf"/>
</dbReference>
<dbReference type="EMBL" id="MBFU01000535">
    <property type="protein sequence ID" value="PVZ98598.1"/>
    <property type="molecule type" value="Genomic_DNA"/>
</dbReference>
<protein>
    <recommendedName>
        <fullName evidence="5">Transketolase-like pyrimidine-binding domain-containing protein</fullName>
    </recommendedName>
</protein>
<evidence type="ECO:0000313" key="6">
    <source>
        <dbReference type="EMBL" id="PVZ98598.1"/>
    </source>
</evidence>
<evidence type="ECO:0000259" key="5">
    <source>
        <dbReference type="SMART" id="SM00861"/>
    </source>
</evidence>
<dbReference type="Pfam" id="PF00676">
    <property type="entry name" value="E1_dh"/>
    <property type="match status" value="1"/>
</dbReference>
<dbReference type="NCBIfam" id="NF006914">
    <property type="entry name" value="PRK09404.1"/>
    <property type="match status" value="1"/>
</dbReference>
<dbReference type="Proteomes" id="UP000245591">
    <property type="component" value="Unassembled WGS sequence"/>
</dbReference>
<dbReference type="Gene3D" id="3.40.50.12470">
    <property type="match status" value="1"/>
</dbReference>
<evidence type="ECO:0000313" key="7">
    <source>
        <dbReference type="Proteomes" id="UP000245591"/>
    </source>
</evidence>
<dbReference type="Gene3D" id="3.40.50.970">
    <property type="match status" value="1"/>
</dbReference>
<evidence type="ECO:0000256" key="4">
    <source>
        <dbReference type="ARBA" id="ARBA00023052"/>
    </source>
</evidence>
<sequence length="970" mass="109244">MLSRIPKRGKLLALSSSILPNTLKTPFTPRALSLLASPKIQLSHKTPQSSYKPLSRNYHEEKIYGYRTPKVQVLPLFNEQQLLNRQKNARLVRFVDAFRDFGHLASNLDPLGIHGRFESVDIEHERYGFTDMNEVFDLIGILHINKSKTDLSPKESATFGEILNHLKTSYSDNIGFEFMHIPDMNARKWFANSVENESFSPSITKEDQSRIFELLSKSEVLEHFMQKKYPQVKRYGLEGAESMMVSLDQLFKLTAESKIEHAIMCMPHRGRINTLTNLLNFPARKIFNKVQGKSEFPDELNISGDVPTHFFSDTTLNYNNGNSTKVSLIPNPSHLEACNPVALGKARAKQIDLYNKLSDPGCEIGDKVISVQLHGDASFTGQGVVMESLSLSNLSHYSAGGTVHIIVNNQIGYTTPVENARSTIYTSDIGKMINAPVIHVNGDYPEDVLRSVKFAFEYRNKFKKDVIIDLVTFRRWGHNELDEPSFTQPLMYQKIRARKSVPKIYEEFLVSKGIKTQQEIDADRAKWFEEYEQERLASINYVPEVTTFKGKWSPYKIPTGNEPEVLTGVDKQMLVEIGNQSVTASPKITVHPRLMKFHIQQRLNKLKAGTGIDWATAEALAFGSLLAEGHPVRISGEDVGRGTFSQRHAMLVCQKTEDAEIPLNNLPYPGASKLEVANSNLSELAVVGFEFGVSWESPNSLVVWEAQFGDFNTTAQVIFDTYLSGGESKWMHQSGLVLLLPHGYDGAGPEHSSCRIERFLQLCDDPFFINQDRPHVPNMSVVFPTTPAQIFHLLRRQIKRDYRHPLIIAGPKTLLRLSAATSTLDEMAVGTSFKPILDDPQSSANPDAVTRVVLLSGKIYYDLAAEKAKRPDGDKIALVRVEELCPFPKKQIAQILDQYKNATDYVWFQEETLNSGSFTHMYPRLNQLLEPKGQKIRYIGLPIYATPVTGVSSRQKAEMAENIASLFANL</sequence>